<dbReference type="EMBL" id="BOMW01000012">
    <property type="protein sequence ID" value="GIF03718.1"/>
    <property type="molecule type" value="Genomic_DNA"/>
</dbReference>
<feature type="domain" description="AAA+ ATPase" evidence="2">
    <location>
        <begin position="77"/>
        <end position="259"/>
    </location>
</feature>
<dbReference type="SUPFAM" id="SSF52540">
    <property type="entry name" value="P-loop containing nucleoside triphosphate hydrolases"/>
    <property type="match status" value="1"/>
</dbReference>
<dbReference type="InterPro" id="IPR003593">
    <property type="entry name" value="AAA+_ATPase"/>
</dbReference>
<dbReference type="Gene3D" id="3.40.50.300">
    <property type="entry name" value="P-loop containing nucleotide triphosphate hydrolases"/>
    <property type="match status" value="1"/>
</dbReference>
<accession>A0A919N3I6</accession>
<comment type="caution">
    <text evidence="3">The sequence shown here is derived from an EMBL/GenBank/DDBJ whole genome shotgun (WGS) entry which is preliminary data.</text>
</comment>
<dbReference type="GO" id="GO:0016887">
    <property type="term" value="F:ATP hydrolysis activity"/>
    <property type="evidence" value="ECO:0007669"/>
    <property type="project" value="InterPro"/>
</dbReference>
<evidence type="ECO:0000256" key="1">
    <source>
        <dbReference type="SAM" id="MobiDB-lite"/>
    </source>
</evidence>
<protein>
    <submittedName>
        <fullName evidence="3">ATPase AAA</fullName>
    </submittedName>
</protein>
<sequence>MPAGEFPIYRGTGTVDATGERIRRRAEPPPWRVFDGGPVTRLDRDAPVGRRLPDRARSAPYQADEATVRMVNVALHLRRPLLVTGDPGTGKSTLAYAVAHELRLGSVLRWAITSRSTLGSGLYHYDAVGRIEEASTRPGEEADIGRFIRLGPLGTAFAPYELPRVLLIDEIDKGDLDLPNELLDVFEVGEFGIPELERIAEGRPEVRVRPSDQGDRVTVRDGRVRCKEFPFVVMTSNGEREFPPAFLRRCVQLDLAQPDRERLQAIVEAHLGAEALTESAGLITDFLGRRERAQLATDQLLNAVYLLHLAGGAGEADRDELVEVVLRELSGPA</sequence>
<dbReference type="Proteomes" id="UP000629619">
    <property type="component" value="Unassembled WGS sequence"/>
</dbReference>
<dbReference type="InterPro" id="IPR027417">
    <property type="entry name" value="P-loop_NTPase"/>
</dbReference>
<proteinExistence type="predicted"/>
<evidence type="ECO:0000313" key="4">
    <source>
        <dbReference type="Proteomes" id="UP000629619"/>
    </source>
</evidence>
<evidence type="ECO:0000259" key="2">
    <source>
        <dbReference type="SMART" id="SM00382"/>
    </source>
</evidence>
<organism evidence="3 4">
    <name type="scientific">Actinoplanes siamensis</name>
    <dbReference type="NCBI Taxonomy" id="1223317"/>
    <lineage>
        <taxon>Bacteria</taxon>
        <taxon>Bacillati</taxon>
        <taxon>Actinomycetota</taxon>
        <taxon>Actinomycetes</taxon>
        <taxon>Micromonosporales</taxon>
        <taxon>Micromonosporaceae</taxon>
        <taxon>Actinoplanes</taxon>
    </lineage>
</organism>
<gene>
    <name evidence="3" type="ORF">Asi03nite_12560</name>
</gene>
<keyword evidence="4" id="KW-1185">Reference proteome</keyword>
<feature type="region of interest" description="Disordered" evidence="1">
    <location>
        <begin position="28"/>
        <end position="59"/>
    </location>
</feature>
<feature type="compositionally biased region" description="Basic and acidic residues" evidence="1">
    <location>
        <begin position="41"/>
        <end position="57"/>
    </location>
</feature>
<dbReference type="Pfam" id="PF07728">
    <property type="entry name" value="AAA_5"/>
    <property type="match status" value="1"/>
</dbReference>
<dbReference type="RefSeq" id="WP_203677409.1">
    <property type="nucleotide sequence ID" value="NZ_BOMW01000012.1"/>
</dbReference>
<dbReference type="SMART" id="SM00382">
    <property type="entry name" value="AAA"/>
    <property type="match status" value="1"/>
</dbReference>
<dbReference type="CDD" id="cd00009">
    <property type="entry name" value="AAA"/>
    <property type="match status" value="1"/>
</dbReference>
<name>A0A919N3I6_9ACTN</name>
<reference evidence="3" key="1">
    <citation type="submission" date="2021-01" db="EMBL/GenBank/DDBJ databases">
        <title>Whole genome shotgun sequence of Actinoplanes siamensis NBRC 109076.</title>
        <authorList>
            <person name="Komaki H."/>
            <person name="Tamura T."/>
        </authorList>
    </citation>
    <scope>NUCLEOTIDE SEQUENCE</scope>
    <source>
        <strain evidence="3">NBRC 109076</strain>
    </source>
</reference>
<dbReference type="InterPro" id="IPR011704">
    <property type="entry name" value="ATPase_dyneun-rel_AAA"/>
</dbReference>
<dbReference type="GO" id="GO:0005524">
    <property type="term" value="F:ATP binding"/>
    <property type="evidence" value="ECO:0007669"/>
    <property type="project" value="InterPro"/>
</dbReference>
<dbReference type="AlphaFoldDB" id="A0A919N3I6"/>
<evidence type="ECO:0000313" key="3">
    <source>
        <dbReference type="EMBL" id="GIF03718.1"/>
    </source>
</evidence>